<name>A0A3B0YZK9_9ZZZZ</name>
<gene>
    <name evidence="1" type="ORF">MNBD_GAMMA12-3715</name>
</gene>
<organism evidence="1">
    <name type="scientific">hydrothermal vent metagenome</name>
    <dbReference type="NCBI Taxonomy" id="652676"/>
    <lineage>
        <taxon>unclassified sequences</taxon>
        <taxon>metagenomes</taxon>
        <taxon>ecological metagenomes</taxon>
    </lineage>
</organism>
<sequence>MQFAPHFYRKFNNLWHIPLLGYKTKHLTKDEKIIIVRRFSASEFSGATIG</sequence>
<reference evidence="1" key="1">
    <citation type="submission" date="2018-06" db="EMBL/GenBank/DDBJ databases">
        <authorList>
            <person name="Zhirakovskaya E."/>
        </authorList>
    </citation>
    <scope>NUCLEOTIDE SEQUENCE</scope>
</reference>
<proteinExistence type="predicted"/>
<dbReference type="EMBL" id="UOFL01000049">
    <property type="protein sequence ID" value="VAW73856.1"/>
    <property type="molecule type" value="Genomic_DNA"/>
</dbReference>
<protein>
    <submittedName>
        <fullName evidence="1">Uncharacterized protein</fullName>
    </submittedName>
</protein>
<evidence type="ECO:0000313" key="1">
    <source>
        <dbReference type="EMBL" id="VAW73856.1"/>
    </source>
</evidence>
<accession>A0A3B0YZK9</accession>
<dbReference type="AlphaFoldDB" id="A0A3B0YZK9"/>